<evidence type="ECO:0000313" key="17">
    <source>
        <dbReference type="Proteomes" id="UP000503330"/>
    </source>
</evidence>
<dbReference type="InterPro" id="IPR010559">
    <property type="entry name" value="Sig_transdc_His_kin_internal"/>
</dbReference>
<evidence type="ECO:0000256" key="2">
    <source>
        <dbReference type="ARBA" id="ARBA00004370"/>
    </source>
</evidence>
<dbReference type="SUPFAM" id="SSF158472">
    <property type="entry name" value="HAMP domain-like"/>
    <property type="match status" value="1"/>
</dbReference>
<evidence type="ECO:0000313" key="15">
    <source>
        <dbReference type="EMBL" id="QJA01949.1"/>
    </source>
</evidence>
<proteinExistence type="predicted"/>
<evidence type="ECO:0000313" key="13">
    <source>
        <dbReference type="EMBL" id="MCR0234858.1"/>
    </source>
</evidence>
<dbReference type="AlphaFoldDB" id="A0A099I2A6"/>
<keyword evidence="6 12" id="KW-0418">Kinase</keyword>
<evidence type="ECO:0000256" key="9">
    <source>
        <dbReference type="SAM" id="Phobius"/>
    </source>
</evidence>
<feature type="transmembrane region" description="Helical" evidence="9">
    <location>
        <begin position="180"/>
        <end position="198"/>
    </location>
</feature>
<dbReference type="Gene3D" id="6.10.340.10">
    <property type="match status" value="1"/>
</dbReference>
<dbReference type="EC" id="2.7.13.3" evidence="3"/>
<dbReference type="InterPro" id="IPR003660">
    <property type="entry name" value="HAMP_dom"/>
</dbReference>
<evidence type="ECO:0000259" key="11">
    <source>
        <dbReference type="PROSITE" id="PS50885"/>
    </source>
</evidence>
<dbReference type="Pfam" id="PF06580">
    <property type="entry name" value="His_kinase"/>
    <property type="match status" value="1"/>
</dbReference>
<evidence type="ECO:0000259" key="10">
    <source>
        <dbReference type="PROSITE" id="PS50109"/>
    </source>
</evidence>
<organism evidence="12 16">
    <name type="scientific">Clostridium innocuum</name>
    <dbReference type="NCBI Taxonomy" id="1522"/>
    <lineage>
        <taxon>Bacteria</taxon>
        <taxon>Bacillati</taxon>
        <taxon>Bacillota</taxon>
        <taxon>Clostridia</taxon>
        <taxon>Eubacteriales</taxon>
        <taxon>Clostridiaceae</taxon>
        <taxon>Clostridium</taxon>
    </lineage>
</organism>
<dbReference type="InterPro" id="IPR003594">
    <property type="entry name" value="HATPase_dom"/>
</dbReference>
<dbReference type="RefSeq" id="WP_002608086.1">
    <property type="nucleotide sequence ID" value="NZ_AP025565.1"/>
</dbReference>
<keyword evidence="9" id="KW-0472">Membrane</keyword>
<evidence type="ECO:0000256" key="7">
    <source>
        <dbReference type="ARBA" id="ARBA00023012"/>
    </source>
</evidence>
<dbReference type="EMBL" id="CP048838">
    <property type="protein sequence ID" value="QJA01949.1"/>
    <property type="molecule type" value="Genomic_DNA"/>
</dbReference>
<dbReference type="Proteomes" id="UP000503330">
    <property type="component" value="Chromosome"/>
</dbReference>
<keyword evidence="9" id="KW-0812">Transmembrane</keyword>
<protein>
    <recommendedName>
        <fullName evidence="3">histidine kinase</fullName>
        <ecNumber evidence="3">2.7.13.3</ecNumber>
    </recommendedName>
</protein>
<dbReference type="SUPFAM" id="SSF55874">
    <property type="entry name" value="ATPase domain of HSP90 chaperone/DNA topoisomerase II/histidine kinase"/>
    <property type="match status" value="1"/>
</dbReference>
<gene>
    <name evidence="12" type="ORF">CIAN88_16815</name>
    <name evidence="15" type="ORF">G4D54_05675</name>
    <name evidence="14" type="ORF">GT664_14400</name>
    <name evidence="13" type="ORF">MKC95_19000</name>
</gene>
<dbReference type="Proteomes" id="UP001203972">
    <property type="component" value="Unassembled WGS sequence"/>
</dbReference>
<accession>A0A099I2A6</accession>
<evidence type="ECO:0000256" key="1">
    <source>
        <dbReference type="ARBA" id="ARBA00000085"/>
    </source>
</evidence>
<dbReference type="InterPro" id="IPR036890">
    <property type="entry name" value="HATPase_C_sf"/>
</dbReference>
<reference evidence="12 16" key="1">
    <citation type="submission" date="2014-08" db="EMBL/GenBank/DDBJ databases">
        <title>Clostridium innocuum, an unnegligible vancomycin-resistant pathogen causing extra-intestinal infections.</title>
        <authorList>
            <person name="Feng Y."/>
            <person name="Chiu C.-H."/>
        </authorList>
    </citation>
    <scope>NUCLEOTIDE SEQUENCE [LARGE SCALE GENOMIC DNA]</scope>
    <source>
        <strain evidence="12 16">AN88</strain>
    </source>
</reference>
<dbReference type="InterPro" id="IPR005467">
    <property type="entry name" value="His_kinase_dom"/>
</dbReference>
<keyword evidence="7" id="KW-0902">Two-component regulatory system</keyword>
<reference evidence="15 17" key="3">
    <citation type="submission" date="2020-02" db="EMBL/GenBank/DDBJ databases">
        <authorList>
            <person name="Kociolek L.K."/>
            <person name="Ozer E.A."/>
        </authorList>
    </citation>
    <scope>NUCLEOTIDE SEQUENCE [LARGE SCALE GENOMIC DNA]</scope>
    <source>
        <strain evidence="15 17">ATCC 14501</strain>
    </source>
</reference>
<dbReference type="Proteomes" id="UP000604383">
    <property type="component" value="Unassembled WGS sequence"/>
</dbReference>
<sequence length="491" mass="57392">MWNRSKSFRSKIMNYNLMLIVVMVLVCTTYVLINDRTIKKFNSTYTTYNELNQFYDNLKNLNDALQVYLYSPDDQNYKDFHRYRTVLQGNVEKVKASLKNQDHVWRFELLNNMVDGYMAQAELVIASDLQQEKEFSAKYQELLYEYDLINKTASEYYGLATQDMQLQKAAVNSNQKTMQLVSLFFILYLIVWMIYFSISTIKSITDPLEKVINNMNRIKKGAYDLTQISNTNKEMNVLCLALEDMADSIEKNIQYENEKARLERRVLEQQNDNLRKDELLAQSELRILQNQINPHFLFNTLNMIYKKAYSEGAYETSELMEKTSQLLRYGLDNASKISSLKKEIKAIYNYNYIQEKRYGDRIRFLMDIEEDLPDIPMPSMVLQPLVENAVSHGLQDIIEDGEVVIEVSRLNDEIMISVSDNGTGMPADELEKLILNDFRMSSDERSHLGLYNVTRRLKAFYGDGVRIIVNSLEECGFEINIQIDLKENGYV</sequence>
<dbReference type="InterPro" id="IPR050640">
    <property type="entry name" value="Bact_2-comp_sensor_kinase"/>
</dbReference>
<comment type="subcellular location">
    <subcellularLocation>
        <location evidence="2">Membrane</location>
    </subcellularLocation>
</comment>
<dbReference type="GO" id="GO:0016020">
    <property type="term" value="C:membrane"/>
    <property type="evidence" value="ECO:0007669"/>
    <property type="project" value="UniProtKB-SubCell"/>
</dbReference>
<keyword evidence="9" id="KW-1133">Transmembrane helix</keyword>
<keyword evidence="8" id="KW-0175">Coiled coil</keyword>
<feature type="domain" description="HAMP" evidence="11">
    <location>
        <begin position="202"/>
        <end position="254"/>
    </location>
</feature>
<comment type="catalytic activity">
    <reaction evidence="1">
        <text>ATP + protein L-histidine = ADP + protein N-phospho-L-histidine.</text>
        <dbReference type="EC" id="2.7.13.3"/>
    </reaction>
</comment>
<keyword evidence="5" id="KW-0808">Transferase</keyword>
<dbReference type="PROSITE" id="PS50109">
    <property type="entry name" value="HIS_KIN"/>
    <property type="match status" value="1"/>
</dbReference>
<dbReference type="GO" id="GO:0000155">
    <property type="term" value="F:phosphorelay sensor kinase activity"/>
    <property type="evidence" value="ECO:0007669"/>
    <property type="project" value="InterPro"/>
</dbReference>
<feature type="coiled-coil region" evidence="8">
    <location>
        <begin position="245"/>
        <end position="291"/>
    </location>
</feature>
<evidence type="ECO:0000313" key="12">
    <source>
        <dbReference type="EMBL" id="KGJ52094.1"/>
    </source>
</evidence>
<keyword evidence="4" id="KW-0597">Phosphoprotein</keyword>
<dbReference type="GeneID" id="61925006"/>
<dbReference type="Pfam" id="PF02518">
    <property type="entry name" value="HATPase_c"/>
    <property type="match status" value="1"/>
</dbReference>
<dbReference type="Gene3D" id="3.30.565.10">
    <property type="entry name" value="Histidine kinase-like ATPase, C-terminal domain"/>
    <property type="match status" value="1"/>
</dbReference>
<dbReference type="EMBL" id="JQIF01000084">
    <property type="protein sequence ID" value="KGJ52094.1"/>
    <property type="molecule type" value="Genomic_DNA"/>
</dbReference>
<reference evidence="14" key="2">
    <citation type="journal article" date="2019" name="Nat. Med.">
        <title>A library of human gut bacterial isolates paired with longitudinal multiomics data enables mechanistic microbiome research.</title>
        <authorList>
            <person name="Poyet M."/>
            <person name="Groussin M."/>
            <person name="Gibbons S.M."/>
            <person name="Avila-Pacheco J."/>
            <person name="Jiang X."/>
            <person name="Kearney S.M."/>
            <person name="Perrotta A.R."/>
            <person name="Berdy B."/>
            <person name="Zhao S."/>
            <person name="Lieberman T.D."/>
            <person name="Swanson P.K."/>
            <person name="Smith M."/>
            <person name="Roesemann S."/>
            <person name="Alexander J.E."/>
            <person name="Rich S.A."/>
            <person name="Livny J."/>
            <person name="Vlamakis H."/>
            <person name="Clish C."/>
            <person name="Bullock K."/>
            <person name="Deik A."/>
            <person name="Scott J."/>
            <person name="Pierce K.A."/>
            <person name="Xavier R.J."/>
            <person name="Alm E.J."/>
        </authorList>
    </citation>
    <scope>NUCLEOTIDE SEQUENCE</scope>
    <source>
        <strain evidence="14">BIOML-A12</strain>
    </source>
</reference>
<dbReference type="Proteomes" id="UP000030008">
    <property type="component" value="Unassembled WGS sequence"/>
</dbReference>
<feature type="transmembrane region" description="Helical" evidence="9">
    <location>
        <begin position="12"/>
        <end position="33"/>
    </location>
</feature>
<dbReference type="EMBL" id="JAKTMA010000042">
    <property type="protein sequence ID" value="MCR0234858.1"/>
    <property type="molecule type" value="Genomic_DNA"/>
</dbReference>
<dbReference type="PROSITE" id="PS50885">
    <property type="entry name" value="HAMP"/>
    <property type="match status" value="1"/>
</dbReference>
<evidence type="ECO:0000256" key="5">
    <source>
        <dbReference type="ARBA" id="ARBA00022679"/>
    </source>
</evidence>
<reference evidence="13" key="4">
    <citation type="journal article" date="2022" name="Clin. Infect. Dis.">
        <title>Association between Clostridium innocuum and antibiotic-associated diarrhea in adults and children: A cross-sectional study and comparative genomics analysis.</title>
        <authorList>
            <person name="Cherny K.E."/>
            <person name="Muscat E.B."/>
            <person name="Balaji A."/>
            <person name="Mukherjee J."/>
            <person name="Ozer E.A."/>
            <person name="Angarone M.P."/>
            <person name="Hauser A.R."/>
            <person name="Sichel J.S."/>
            <person name="Amponsah E."/>
            <person name="Kociolek L.K."/>
        </authorList>
    </citation>
    <scope>NUCLEOTIDE SEQUENCE</scope>
    <source>
        <strain evidence="13">NU1-AC-029v</strain>
    </source>
</reference>
<dbReference type="EMBL" id="WWTN01000026">
    <property type="protein sequence ID" value="MZH56904.1"/>
    <property type="molecule type" value="Genomic_DNA"/>
</dbReference>
<dbReference type="PANTHER" id="PTHR34220:SF7">
    <property type="entry name" value="SENSOR HISTIDINE KINASE YPDA"/>
    <property type="match status" value="1"/>
</dbReference>
<evidence type="ECO:0000256" key="6">
    <source>
        <dbReference type="ARBA" id="ARBA00022777"/>
    </source>
</evidence>
<dbReference type="SMART" id="SM00387">
    <property type="entry name" value="HATPase_c"/>
    <property type="match status" value="1"/>
</dbReference>
<feature type="domain" description="Histidine kinase" evidence="10">
    <location>
        <begin position="381"/>
        <end position="487"/>
    </location>
</feature>
<evidence type="ECO:0000313" key="14">
    <source>
        <dbReference type="EMBL" id="MZH56904.1"/>
    </source>
</evidence>
<evidence type="ECO:0000256" key="3">
    <source>
        <dbReference type="ARBA" id="ARBA00012438"/>
    </source>
</evidence>
<evidence type="ECO:0000256" key="8">
    <source>
        <dbReference type="SAM" id="Coils"/>
    </source>
</evidence>
<name>A0A099I2A6_CLOIN</name>
<evidence type="ECO:0000313" key="16">
    <source>
        <dbReference type="Proteomes" id="UP000030008"/>
    </source>
</evidence>
<dbReference type="PANTHER" id="PTHR34220">
    <property type="entry name" value="SENSOR HISTIDINE KINASE YPDA"/>
    <property type="match status" value="1"/>
</dbReference>
<evidence type="ECO:0000256" key="4">
    <source>
        <dbReference type="ARBA" id="ARBA00022553"/>
    </source>
</evidence>